<dbReference type="Proteomes" id="UP000245207">
    <property type="component" value="Unassembled WGS sequence"/>
</dbReference>
<evidence type="ECO:0000313" key="2">
    <source>
        <dbReference type="EMBL" id="PWA54115.1"/>
    </source>
</evidence>
<feature type="compositionally biased region" description="Low complexity" evidence="1">
    <location>
        <begin position="39"/>
        <end position="53"/>
    </location>
</feature>
<sequence length="115" mass="12898">MIKIREDQQGKEEQLTNEQILSRVLGTKRGFNPVRGRVSAGNSSSSSSLRSHPAPAPPITQAQMAAMAKYVTTTQQHVMTLYEQLAERNIIDLPRPPMLDPSQFMLMKKKMRSST</sequence>
<accession>A0A2U1LYL8</accession>
<protein>
    <submittedName>
        <fullName evidence="2">Uncharacterized protein</fullName>
    </submittedName>
</protein>
<feature type="region of interest" description="Disordered" evidence="1">
    <location>
        <begin position="93"/>
        <end position="115"/>
    </location>
</feature>
<reference evidence="2 3" key="1">
    <citation type="journal article" date="2018" name="Mol. Plant">
        <title>The genome of Artemisia annua provides insight into the evolution of Asteraceae family and artemisinin biosynthesis.</title>
        <authorList>
            <person name="Shen Q."/>
            <person name="Zhang L."/>
            <person name="Liao Z."/>
            <person name="Wang S."/>
            <person name="Yan T."/>
            <person name="Shi P."/>
            <person name="Liu M."/>
            <person name="Fu X."/>
            <person name="Pan Q."/>
            <person name="Wang Y."/>
            <person name="Lv Z."/>
            <person name="Lu X."/>
            <person name="Zhang F."/>
            <person name="Jiang W."/>
            <person name="Ma Y."/>
            <person name="Chen M."/>
            <person name="Hao X."/>
            <person name="Li L."/>
            <person name="Tang Y."/>
            <person name="Lv G."/>
            <person name="Zhou Y."/>
            <person name="Sun X."/>
            <person name="Brodelius P.E."/>
            <person name="Rose J.K.C."/>
            <person name="Tang K."/>
        </authorList>
    </citation>
    <scope>NUCLEOTIDE SEQUENCE [LARGE SCALE GENOMIC DNA]</scope>
    <source>
        <strain evidence="3">cv. Huhao1</strain>
        <tissue evidence="2">Leaf</tissue>
    </source>
</reference>
<proteinExistence type="predicted"/>
<feature type="region of interest" description="Disordered" evidence="1">
    <location>
        <begin position="24"/>
        <end position="59"/>
    </location>
</feature>
<dbReference type="EMBL" id="PKPP01007187">
    <property type="protein sequence ID" value="PWA54115.1"/>
    <property type="molecule type" value="Genomic_DNA"/>
</dbReference>
<organism evidence="2 3">
    <name type="scientific">Artemisia annua</name>
    <name type="common">Sweet wormwood</name>
    <dbReference type="NCBI Taxonomy" id="35608"/>
    <lineage>
        <taxon>Eukaryota</taxon>
        <taxon>Viridiplantae</taxon>
        <taxon>Streptophyta</taxon>
        <taxon>Embryophyta</taxon>
        <taxon>Tracheophyta</taxon>
        <taxon>Spermatophyta</taxon>
        <taxon>Magnoliopsida</taxon>
        <taxon>eudicotyledons</taxon>
        <taxon>Gunneridae</taxon>
        <taxon>Pentapetalae</taxon>
        <taxon>asterids</taxon>
        <taxon>campanulids</taxon>
        <taxon>Asterales</taxon>
        <taxon>Asteraceae</taxon>
        <taxon>Asteroideae</taxon>
        <taxon>Anthemideae</taxon>
        <taxon>Artemisiinae</taxon>
        <taxon>Artemisia</taxon>
    </lineage>
</organism>
<name>A0A2U1LYL8_ARTAN</name>
<keyword evidence="3" id="KW-1185">Reference proteome</keyword>
<comment type="caution">
    <text evidence="2">The sequence shown here is derived from an EMBL/GenBank/DDBJ whole genome shotgun (WGS) entry which is preliminary data.</text>
</comment>
<gene>
    <name evidence="2" type="ORF">CTI12_AA436490</name>
</gene>
<dbReference type="AlphaFoldDB" id="A0A2U1LYL8"/>
<evidence type="ECO:0000256" key="1">
    <source>
        <dbReference type="SAM" id="MobiDB-lite"/>
    </source>
</evidence>
<evidence type="ECO:0000313" key="3">
    <source>
        <dbReference type="Proteomes" id="UP000245207"/>
    </source>
</evidence>